<evidence type="ECO:0000256" key="1">
    <source>
        <dbReference type="ARBA" id="ARBA00022741"/>
    </source>
</evidence>
<evidence type="ECO:0000256" key="2">
    <source>
        <dbReference type="ARBA" id="ARBA00022801"/>
    </source>
</evidence>
<keyword evidence="4" id="KW-0067">ATP-binding</keyword>
<protein>
    <recommendedName>
        <fullName evidence="5">DNA replication helicase domain-containing protein</fullName>
    </recommendedName>
</protein>
<dbReference type="GO" id="GO:0006260">
    <property type="term" value="P:DNA replication"/>
    <property type="evidence" value="ECO:0007669"/>
    <property type="project" value="TreeGrafter"/>
</dbReference>
<reference evidence="6" key="2">
    <citation type="submission" date="2022-03" db="EMBL/GenBank/DDBJ databases">
        <title>Draft title - Genomic analysis of global carrot germplasm unveils the trajectory of domestication and the origin of high carotenoid orange carrot.</title>
        <authorList>
            <person name="Iorizzo M."/>
            <person name="Ellison S."/>
            <person name="Senalik D."/>
            <person name="Macko-Podgorni A."/>
            <person name="Grzebelus D."/>
            <person name="Bostan H."/>
            <person name="Rolling W."/>
            <person name="Curaba J."/>
            <person name="Simon P."/>
        </authorList>
    </citation>
    <scope>NUCLEOTIDE SEQUENCE</scope>
    <source>
        <tissue evidence="6">Leaf</tissue>
    </source>
</reference>
<evidence type="ECO:0000313" key="7">
    <source>
        <dbReference type="Proteomes" id="UP000077755"/>
    </source>
</evidence>
<dbReference type="GO" id="GO:0004386">
    <property type="term" value="F:helicase activity"/>
    <property type="evidence" value="ECO:0007669"/>
    <property type="project" value="UniProtKB-KW"/>
</dbReference>
<reference evidence="6" key="1">
    <citation type="journal article" date="2016" name="Nat. Genet.">
        <title>A high-quality carrot genome assembly provides new insights into carotenoid accumulation and asterid genome evolution.</title>
        <authorList>
            <person name="Iorizzo M."/>
            <person name="Ellison S."/>
            <person name="Senalik D."/>
            <person name="Zeng P."/>
            <person name="Satapoomin P."/>
            <person name="Huang J."/>
            <person name="Bowman M."/>
            <person name="Iovene M."/>
            <person name="Sanseverino W."/>
            <person name="Cavagnaro P."/>
            <person name="Yildiz M."/>
            <person name="Macko-Podgorni A."/>
            <person name="Moranska E."/>
            <person name="Grzebelus E."/>
            <person name="Grzebelus D."/>
            <person name="Ashrafi H."/>
            <person name="Zheng Z."/>
            <person name="Cheng S."/>
            <person name="Spooner D."/>
            <person name="Van Deynze A."/>
            <person name="Simon P."/>
        </authorList>
    </citation>
    <scope>NUCLEOTIDE SEQUENCE</scope>
    <source>
        <tissue evidence="6">Leaf</tissue>
    </source>
</reference>
<dbReference type="Proteomes" id="UP000077755">
    <property type="component" value="Chromosome 6"/>
</dbReference>
<evidence type="ECO:0000313" key="6">
    <source>
        <dbReference type="EMBL" id="WOH04715.1"/>
    </source>
</evidence>
<gene>
    <name evidence="6" type="ORF">DCAR_0624127</name>
</gene>
<proteinExistence type="predicted"/>
<dbReference type="SUPFAM" id="SSF52540">
    <property type="entry name" value="P-loop containing nucleoside triphosphate hydrolases"/>
    <property type="match status" value="1"/>
</dbReference>
<dbReference type="EMBL" id="CP093348">
    <property type="protein sequence ID" value="WOH04715.1"/>
    <property type="molecule type" value="Genomic_DNA"/>
</dbReference>
<keyword evidence="3" id="KW-0347">Helicase</keyword>
<dbReference type="GO" id="GO:0016787">
    <property type="term" value="F:hydrolase activity"/>
    <property type="evidence" value="ECO:0007669"/>
    <property type="project" value="UniProtKB-KW"/>
</dbReference>
<dbReference type="GO" id="GO:0005657">
    <property type="term" value="C:replication fork"/>
    <property type="evidence" value="ECO:0007669"/>
    <property type="project" value="TreeGrafter"/>
</dbReference>
<dbReference type="AlphaFoldDB" id="A0AAF1B3E2"/>
<accession>A0AAF1B3E2</accession>
<dbReference type="PANTHER" id="PTHR23274">
    <property type="entry name" value="DNA HELICASE-RELATED"/>
    <property type="match status" value="1"/>
</dbReference>
<dbReference type="InterPro" id="IPR003840">
    <property type="entry name" value="DNA_helicase_dom"/>
</dbReference>
<organism evidence="6 7">
    <name type="scientific">Daucus carota subsp. sativus</name>
    <name type="common">Carrot</name>
    <dbReference type="NCBI Taxonomy" id="79200"/>
    <lineage>
        <taxon>Eukaryota</taxon>
        <taxon>Viridiplantae</taxon>
        <taxon>Streptophyta</taxon>
        <taxon>Embryophyta</taxon>
        <taxon>Tracheophyta</taxon>
        <taxon>Spermatophyta</taxon>
        <taxon>Magnoliopsida</taxon>
        <taxon>eudicotyledons</taxon>
        <taxon>Gunneridae</taxon>
        <taxon>Pentapetalae</taxon>
        <taxon>asterids</taxon>
        <taxon>campanulids</taxon>
        <taxon>Apiales</taxon>
        <taxon>Apiaceae</taxon>
        <taxon>Apioideae</taxon>
        <taxon>Scandiceae</taxon>
        <taxon>Daucinae</taxon>
        <taxon>Daucus</taxon>
        <taxon>Daucus sect. Daucus</taxon>
    </lineage>
</organism>
<dbReference type="GO" id="GO:0005524">
    <property type="term" value="F:ATP binding"/>
    <property type="evidence" value="ECO:0007669"/>
    <property type="project" value="UniProtKB-KW"/>
</dbReference>
<keyword evidence="7" id="KW-1185">Reference proteome</keyword>
<dbReference type="Pfam" id="PF02689">
    <property type="entry name" value="Herpes_Helicase"/>
    <property type="match status" value="1"/>
</dbReference>
<evidence type="ECO:0000259" key="5">
    <source>
        <dbReference type="Pfam" id="PF02689"/>
    </source>
</evidence>
<keyword evidence="1" id="KW-0547">Nucleotide-binding</keyword>
<evidence type="ECO:0000256" key="3">
    <source>
        <dbReference type="ARBA" id="ARBA00022806"/>
    </source>
</evidence>
<sequence length="237" mass="26855">MRLNQGQNEEEKENLRKFAEWVLNIGDGKLAPPTDSVTAVDEDSIMIPADFCDPEIENSVKNMIEWTYPSFSTNFQNPSYLSERAIPTPTNVTVAHLNSNIVETIPGDQASYYSVDRAEEFGGSESDLTFVGTKHFIPRMELFPTETKLPFKLVRKQMPLQICYSMTINKAQGQSLERVGLYLPKSVFTHGQMYVAVSRVTSPQGLKMFIDSDQATPTDVTRNVVYKEIFYNLPKHQ</sequence>
<feature type="domain" description="DNA replication helicase" evidence="5">
    <location>
        <begin position="165"/>
        <end position="208"/>
    </location>
</feature>
<evidence type="ECO:0000256" key="4">
    <source>
        <dbReference type="ARBA" id="ARBA00022840"/>
    </source>
</evidence>
<dbReference type="PANTHER" id="PTHR23274:SF33">
    <property type="entry name" value="ANIMAL RPA1 DOMAIN PROTEIN"/>
    <property type="match status" value="1"/>
</dbReference>
<dbReference type="CDD" id="cd18809">
    <property type="entry name" value="SF1_C_RecD"/>
    <property type="match status" value="1"/>
</dbReference>
<dbReference type="InterPro" id="IPR027417">
    <property type="entry name" value="P-loop_NTPase"/>
</dbReference>
<name>A0AAF1B3E2_DAUCS</name>
<keyword evidence="2" id="KW-0378">Hydrolase</keyword>